<keyword evidence="1" id="KW-1133">Transmembrane helix</keyword>
<feature type="transmembrane region" description="Helical" evidence="1">
    <location>
        <begin position="99"/>
        <end position="119"/>
    </location>
</feature>
<feature type="transmembrane region" description="Helical" evidence="1">
    <location>
        <begin position="73"/>
        <end position="93"/>
    </location>
</feature>
<keyword evidence="1" id="KW-0812">Transmembrane</keyword>
<keyword evidence="1" id="KW-0472">Membrane</keyword>
<gene>
    <name evidence="2" type="ORF">FE840_014460</name>
</gene>
<dbReference type="Proteomes" id="UP000308530">
    <property type="component" value="Chromosome"/>
</dbReference>
<protein>
    <recommendedName>
        <fullName evidence="4">DUF4345 domain-containing protein</fullName>
    </recommendedName>
</protein>
<dbReference type="EMBL" id="CP058350">
    <property type="protein sequence ID" value="QLF70645.1"/>
    <property type="molecule type" value="Genomic_DNA"/>
</dbReference>
<accession>A0ABX6QR66</accession>
<evidence type="ECO:0000256" key="1">
    <source>
        <dbReference type="SAM" id="Phobius"/>
    </source>
</evidence>
<proteinExistence type="predicted"/>
<dbReference type="RefSeq" id="WP_138286200.1">
    <property type="nucleotide sequence ID" value="NZ_CP058350.1"/>
</dbReference>
<sequence>MKPLKIVLWIVAVSQWVLGLLCLLAPQQFFTAMGLAPLPDDNRYMIAMLAARFLAYGFGMMHLARQQEPSRFWLGNMVLIQVIDLAAGLYYTAEGSVTLATSAFPMFNAAVFIALLVWLMPRSQEKRMEVYAGPSL</sequence>
<name>A0ABX6QR66_9HYPH</name>
<evidence type="ECO:0000313" key="2">
    <source>
        <dbReference type="EMBL" id="QLF70645.1"/>
    </source>
</evidence>
<feature type="transmembrane region" description="Helical" evidence="1">
    <location>
        <begin position="44"/>
        <end position="61"/>
    </location>
</feature>
<evidence type="ECO:0008006" key="4">
    <source>
        <dbReference type="Google" id="ProtNLM"/>
    </source>
</evidence>
<reference evidence="2 3" key="1">
    <citation type="submission" date="2020-06" db="EMBL/GenBank/DDBJ databases">
        <title>Genome sequence of Rhizobium sp strain ADMK78.</title>
        <authorList>
            <person name="Rahi P."/>
        </authorList>
    </citation>
    <scope>NUCLEOTIDE SEQUENCE [LARGE SCALE GENOMIC DNA]</scope>
    <source>
        <strain evidence="2 3">ADMK78</strain>
    </source>
</reference>
<evidence type="ECO:0000313" key="3">
    <source>
        <dbReference type="Proteomes" id="UP000308530"/>
    </source>
</evidence>
<keyword evidence="3" id="KW-1185">Reference proteome</keyword>
<organism evidence="2 3">
    <name type="scientific">Peteryoungia desertarenae</name>
    <dbReference type="NCBI Taxonomy" id="1813451"/>
    <lineage>
        <taxon>Bacteria</taxon>
        <taxon>Pseudomonadati</taxon>
        <taxon>Pseudomonadota</taxon>
        <taxon>Alphaproteobacteria</taxon>
        <taxon>Hyphomicrobiales</taxon>
        <taxon>Rhizobiaceae</taxon>
        <taxon>Peteryoungia</taxon>
    </lineage>
</organism>